<evidence type="ECO:0000256" key="3">
    <source>
        <dbReference type="ARBA" id="ARBA00022884"/>
    </source>
</evidence>
<evidence type="ECO:0000256" key="8">
    <source>
        <dbReference type="RuleBase" id="RU004005"/>
    </source>
</evidence>
<evidence type="ECO:0000256" key="2">
    <source>
        <dbReference type="ARBA" id="ARBA00022730"/>
    </source>
</evidence>
<dbReference type="AlphaFoldDB" id="A0A1Y1S2K2"/>
<dbReference type="GO" id="GO:0022625">
    <property type="term" value="C:cytosolic large ribosomal subunit"/>
    <property type="evidence" value="ECO:0007669"/>
    <property type="project" value="TreeGrafter"/>
</dbReference>
<evidence type="ECO:0000256" key="6">
    <source>
        <dbReference type="ARBA" id="ARBA00035207"/>
    </source>
</evidence>
<dbReference type="PANTHER" id="PTHR13501">
    <property type="entry name" value="CHLOROPLAST 50S RIBOSOMAL PROTEIN L22-RELATED"/>
    <property type="match status" value="1"/>
</dbReference>
<dbReference type="Proteomes" id="UP000192343">
    <property type="component" value="Unassembled WGS sequence"/>
</dbReference>
<evidence type="ECO:0000256" key="1">
    <source>
        <dbReference type="ARBA" id="ARBA00009451"/>
    </source>
</evidence>
<evidence type="ECO:0000256" key="4">
    <source>
        <dbReference type="ARBA" id="ARBA00022980"/>
    </source>
</evidence>
<dbReference type="STRING" id="1963862.B4O97_00195"/>
<protein>
    <recommendedName>
        <fullName evidence="6 7">Large ribosomal subunit protein uL22</fullName>
    </recommendedName>
</protein>
<dbReference type="GO" id="GO:0003735">
    <property type="term" value="F:structural constituent of ribosome"/>
    <property type="evidence" value="ECO:0007669"/>
    <property type="project" value="InterPro"/>
</dbReference>
<organism evidence="11 12">
    <name type="scientific">Marispirochaeta aestuarii</name>
    <dbReference type="NCBI Taxonomy" id="1963862"/>
    <lineage>
        <taxon>Bacteria</taxon>
        <taxon>Pseudomonadati</taxon>
        <taxon>Spirochaetota</taxon>
        <taxon>Spirochaetia</taxon>
        <taxon>Spirochaetales</taxon>
        <taxon>Spirochaetaceae</taxon>
        <taxon>Marispirochaeta</taxon>
    </lineage>
</organism>
<accession>A0A1Y1S2K2</accession>
<evidence type="ECO:0000256" key="5">
    <source>
        <dbReference type="ARBA" id="ARBA00023274"/>
    </source>
</evidence>
<gene>
    <name evidence="7" type="primary">rplV</name>
    <name evidence="11" type="ORF">B4O97_00195</name>
</gene>
<comment type="subunit">
    <text evidence="7 9">Part of the 50S ribosomal subunit.</text>
</comment>
<dbReference type="InterPro" id="IPR001063">
    <property type="entry name" value="Ribosomal_uL22"/>
</dbReference>
<comment type="function">
    <text evidence="7">The globular domain of the protein is located near the polypeptide exit tunnel on the outside of the subunit, while an extended beta-hairpin is found that lines the wall of the exit tunnel in the center of the 70S ribosome.</text>
</comment>
<dbReference type="HAMAP" id="MF_01331_B">
    <property type="entry name" value="Ribosomal_uL22_B"/>
    <property type="match status" value="1"/>
</dbReference>
<dbReference type="CDD" id="cd00336">
    <property type="entry name" value="Ribosomal_L22"/>
    <property type="match status" value="1"/>
</dbReference>
<dbReference type="InterPro" id="IPR047867">
    <property type="entry name" value="Ribosomal_uL22_bac/org-type"/>
</dbReference>
<sequence length="120" mass="13737">MEAKKGYKANIRHLLIAPTKLRRVANVVRNKPYVEAMAILESLPQKGAKFLTKAIHSAAANALVQNKQLDEEMLYIKDLQINEGPRLRRLWARARGRRDILQKRMSHISVVVDEIAERGK</sequence>
<dbReference type="Gene3D" id="3.90.470.10">
    <property type="entry name" value="Ribosomal protein L22/L17"/>
    <property type="match status" value="1"/>
</dbReference>
<comment type="function">
    <text evidence="7 10">This protein binds specifically to 23S rRNA; its binding is stimulated by other ribosomal proteins, e.g., L4, L17, and L20. It is important during the early stages of 50S assembly. It makes multiple contacts with different domains of the 23S rRNA in the assembled 50S subunit and ribosome.</text>
</comment>
<evidence type="ECO:0000256" key="7">
    <source>
        <dbReference type="HAMAP-Rule" id="MF_01331"/>
    </source>
</evidence>
<dbReference type="InterPro" id="IPR005727">
    <property type="entry name" value="Ribosomal_uL22_bac/chlpt-type"/>
</dbReference>
<keyword evidence="2 7" id="KW-0699">rRNA-binding</keyword>
<comment type="similarity">
    <text evidence="1 7 8">Belongs to the universal ribosomal protein uL22 family.</text>
</comment>
<keyword evidence="12" id="KW-1185">Reference proteome</keyword>
<keyword evidence="3 7" id="KW-0694">RNA-binding</keyword>
<dbReference type="Pfam" id="PF00237">
    <property type="entry name" value="Ribosomal_L22"/>
    <property type="match status" value="1"/>
</dbReference>
<proteinExistence type="inferred from homology"/>
<dbReference type="RefSeq" id="WP_083047119.1">
    <property type="nucleotide sequence ID" value="NZ_CAXXQO010000003.1"/>
</dbReference>
<evidence type="ECO:0000313" key="11">
    <source>
        <dbReference type="EMBL" id="ORC38212.1"/>
    </source>
</evidence>
<dbReference type="NCBIfam" id="TIGR01044">
    <property type="entry name" value="rplV_bact"/>
    <property type="match status" value="1"/>
</dbReference>
<dbReference type="InterPro" id="IPR018260">
    <property type="entry name" value="Ribosomal_uL22_CS"/>
</dbReference>
<evidence type="ECO:0000256" key="9">
    <source>
        <dbReference type="RuleBase" id="RU004006"/>
    </source>
</evidence>
<evidence type="ECO:0000313" key="12">
    <source>
        <dbReference type="Proteomes" id="UP000192343"/>
    </source>
</evidence>
<dbReference type="SUPFAM" id="SSF54843">
    <property type="entry name" value="Ribosomal protein L22"/>
    <property type="match status" value="1"/>
</dbReference>
<dbReference type="PROSITE" id="PS00464">
    <property type="entry name" value="RIBOSOMAL_L22"/>
    <property type="match status" value="1"/>
</dbReference>
<dbReference type="OrthoDB" id="9805969at2"/>
<dbReference type="PANTHER" id="PTHR13501:SF8">
    <property type="entry name" value="LARGE RIBOSOMAL SUBUNIT PROTEIN UL22M"/>
    <property type="match status" value="1"/>
</dbReference>
<dbReference type="GO" id="GO:0006412">
    <property type="term" value="P:translation"/>
    <property type="evidence" value="ECO:0007669"/>
    <property type="project" value="UniProtKB-UniRule"/>
</dbReference>
<name>A0A1Y1S2K2_9SPIO</name>
<keyword evidence="4 7" id="KW-0689">Ribosomal protein</keyword>
<dbReference type="GO" id="GO:0019843">
    <property type="term" value="F:rRNA binding"/>
    <property type="evidence" value="ECO:0007669"/>
    <property type="project" value="UniProtKB-UniRule"/>
</dbReference>
<comment type="caution">
    <text evidence="11">The sequence shown here is derived from an EMBL/GenBank/DDBJ whole genome shotgun (WGS) entry which is preliminary data.</text>
</comment>
<evidence type="ECO:0000256" key="10">
    <source>
        <dbReference type="RuleBase" id="RU004008"/>
    </source>
</evidence>
<reference evidence="11 12" key="1">
    <citation type="submission" date="2017-03" db="EMBL/GenBank/DDBJ databases">
        <title>Draft Genome sequence of Marispirochaeta sp. strain JC444.</title>
        <authorList>
            <person name="Shivani Y."/>
            <person name="Subhash Y."/>
            <person name="Sasikala C."/>
            <person name="Ramana C."/>
        </authorList>
    </citation>
    <scope>NUCLEOTIDE SEQUENCE [LARGE SCALE GENOMIC DNA]</scope>
    <source>
        <strain evidence="11 12">JC444</strain>
    </source>
</reference>
<dbReference type="EMBL" id="MWQY01000001">
    <property type="protein sequence ID" value="ORC38212.1"/>
    <property type="molecule type" value="Genomic_DNA"/>
</dbReference>
<keyword evidence="5 7" id="KW-0687">Ribonucleoprotein</keyword>
<dbReference type="InterPro" id="IPR036394">
    <property type="entry name" value="Ribosomal_uL22_sf"/>
</dbReference>